<dbReference type="GO" id="GO:0004735">
    <property type="term" value="F:pyrroline-5-carboxylate reductase activity"/>
    <property type="evidence" value="ECO:0007669"/>
    <property type="project" value="TreeGrafter"/>
</dbReference>
<evidence type="ECO:0000259" key="2">
    <source>
        <dbReference type="Pfam" id="PF14748"/>
    </source>
</evidence>
<dbReference type="PANTHER" id="PTHR11645:SF0">
    <property type="entry name" value="PYRROLINE-5-CARBOXYLATE REDUCTASE 3"/>
    <property type="match status" value="1"/>
</dbReference>
<proteinExistence type="predicted"/>
<dbReference type="Gene3D" id="1.10.3730.10">
    <property type="entry name" value="ProC C-terminal domain-like"/>
    <property type="match status" value="1"/>
</dbReference>
<dbReference type="PANTHER" id="PTHR11645">
    <property type="entry name" value="PYRROLINE-5-CARBOXYLATE REDUCTASE"/>
    <property type="match status" value="1"/>
</dbReference>
<dbReference type="SUPFAM" id="SSF48179">
    <property type="entry name" value="6-phosphogluconate dehydrogenase C-terminal domain-like"/>
    <property type="match status" value="1"/>
</dbReference>
<dbReference type="InterPro" id="IPR029036">
    <property type="entry name" value="P5CR_dimer"/>
</dbReference>
<keyword evidence="1" id="KW-0560">Oxidoreductase</keyword>
<reference evidence="3" key="1">
    <citation type="submission" date="2019-12" db="EMBL/GenBank/DDBJ databases">
        <title>Genome sequencing and annotation of Brassica cretica.</title>
        <authorList>
            <person name="Studholme D.J."/>
            <person name="Sarris P.F."/>
        </authorList>
    </citation>
    <scope>NUCLEOTIDE SEQUENCE</scope>
    <source>
        <strain evidence="3">PFS-102/07</strain>
        <tissue evidence="3">Leaf</tissue>
    </source>
</reference>
<dbReference type="GO" id="GO:0055129">
    <property type="term" value="P:L-proline biosynthetic process"/>
    <property type="evidence" value="ECO:0007669"/>
    <property type="project" value="TreeGrafter"/>
</dbReference>
<sequence length="177" mass="19532">MFKADEKMFDAVTGLSGSGPAYIFLAIEALADGGVAVGLPRELALDYPVYHTAFDSYDWMIHNVDPLFHRHVANEARQPLSPIETPQARFGPPLSSPTCGRARDPIVPFGYKSDKRLRGQAGARRANRKRYKAIRSKEMTKTLDLAAQCVYVKCRSILKWSLIVCAFGPLALGCSQS</sequence>
<organism evidence="3">
    <name type="scientific">Brassica cretica</name>
    <name type="common">Mustard</name>
    <dbReference type="NCBI Taxonomy" id="69181"/>
    <lineage>
        <taxon>Eukaryota</taxon>
        <taxon>Viridiplantae</taxon>
        <taxon>Streptophyta</taxon>
        <taxon>Embryophyta</taxon>
        <taxon>Tracheophyta</taxon>
        <taxon>Spermatophyta</taxon>
        <taxon>Magnoliopsida</taxon>
        <taxon>eudicotyledons</taxon>
        <taxon>Gunneridae</taxon>
        <taxon>Pentapetalae</taxon>
        <taxon>rosids</taxon>
        <taxon>malvids</taxon>
        <taxon>Brassicales</taxon>
        <taxon>Brassicaceae</taxon>
        <taxon>Brassiceae</taxon>
        <taxon>Brassica</taxon>
    </lineage>
</organism>
<protein>
    <recommendedName>
        <fullName evidence="2">Pyrroline-5-carboxylate reductase dimerisation domain-containing protein</fullName>
    </recommendedName>
</protein>
<dbReference type="InterPro" id="IPR008927">
    <property type="entry name" value="6-PGluconate_DH-like_C_sf"/>
</dbReference>
<gene>
    <name evidence="3" type="ORF">F2Q70_00039251</name>
</gene>
<name>A0A8S9KDI2_BRACR</name>
<evidence type="ECO:0000313" key="3">
    <source>
        <dbReference type="EMBL" id="KAF2591513.1"/>
    </source>
</evidence>
<accession>A0A8S9KDI2</accession>
<dbReference type="Pfam" id="PF14748">
    <property type="entry name" value="P5CR_dimer"/>
    <property type="match status" value="1"/>
</dbReference>
<dbReference type="AlphaFoldDB" id="A0A8S9KDI2"/>
<evidence type="ECO:0000256" key="1">
    <source>
        <dbReference type="ARBA" id="ARBA00023002"/>
    </source>
</evidence>
<dbReference type="EMBL" id="QGKY02000190">
    <property type="protein sequence ID" value="KAF2591513.1"/>
    <property type="molecule type" value="Genomic_DNA"/>
</dbReference>
<feature type="domain" description="Pyrroline-5-carboxylate reductase dimerisation" evidence="2">
    <location>
        <begin position="6"/>
        <end position="45"/>
    </location>
</feature>
<comment type="caution">
    <text evidence="3">The sequence shown here is derived from an EMBL/GenBank/DDBJ whole genome shotgun (WGS) entry which is preliminary data.</text>
</comment>